<accession>A0A7T8QRY7</accession>
<gene>
    <name evidence="3" type="ORF">FKW44_005354</name>
</gene>
<evidence type="ECO:0000313" key="4">
    <source>
        <dbReference type="Proteomes" id="UP000595437"/>
    </source>
</evidence>
<dbReference type="Proteomes" id="UP000595437">
    <property type="component" value="Chromosome 3"/>
</dbReference>
<feature type="transmembrane region" description="Helical" evidence="2">
    <location>
        <begin position="86"/>
        <end position="106"/>
    </location>
</feature>
<feature type="compositionally biased region" description="Low complexity" evidence="1">
    <location>
        <begin position="49"/>
        <end position="63"/>
    </location>
</feature>
<protein>
    <recommendedName>
        <fullName evidence="5">EamA domain-containing protein</fullName>
    </recommendedName>
</protein>
<feature type="region of interest" description="Disordered" evidence="1">
    <location>
        <begin position="48"/>
        <end position="81"/>
    </location>
</feature>
<dbReference type="EMBL" id="CP045892">
    <property type="protein sequence ID" value="QQP53029.1"/>
    <property type="molecule type" value="Genomic_DNA"/>
</dbReference>
<feature type="transmembrane region" description="Helical" evidence="2">
    <location>
        <begin position="118"/>
        <end position="141"/>
    </location>
</feature>
<feature type="non-terminal residue" evidence="3">
    <location>
        <position position="153"/>
    </location>
</feature>
<keyword evidence="2" id="KW-1133">Transmembrane helix</keyword>
<keyword evidence="4" id="KW-1185">Reference proteome</keyword>
<evidence type="ECO:0000256" key="1">
    <source>
        <dbReference type="SAM" id="MobiDB-lite"/>
    </source>
</evidence>
<organism evidence="3 4">
    <name type="scientific">Caligus rogercresseyi</name>
    <name type="common">Sea louse</name>
    <dbReference type="NCBI Taxonomy" id="217165"/>
    <lineage>
        <taxon>Eukaryota</taxon>
        <taxon>Metazoa</taxon>
        <taxon>Ecdysozoa</taxon>
        <taxon>Arthropoda</taxon>
        <taxon>Crustacea</taxon>
        <taxon>Multicrustacea</taxon>
        <taxon>Hexanauplia</taxon>
        <taxon>Copepoda</taxon>
        <taxon>Siphonostomatoida</taxon>
        <taxon>Caligidae</taxon>
        <taxon>Caligus</taxon>
    </lineage>
</organism>
<reference evidence="4" key="1">
    <citation type="submission" date="2021-01" db="EMBL/GenBank/DDBJ databases">
        <title>Caligus Genome Assembly.</title>
        <authorList>
            <person name="Gallardo-Escarate C."/>
        </authorList>
    </citation>
    <scope>NUCLEOTIDE SEQUENCE [LARGE SCALE GENOMIC DNA]</scope>
</reference>
<proteinExistence type="predicted"/>
<name>A0A7T8QRY7_CALRO</name>
<dbReference type="AlphaFoldDB" id="A0A7T8QRY7"/>
<dbReference type="OrthoDB" id="306876at2759"/>
<evidence type="ECO:0008006" key="5">
    <source>
        <dbReference type="Google" id="ProtNLM"/>
    </source>
</evidence>
<sequence>MQVVLDSNAPLKWITKRQFVQKPTRYDALERRILGKTIEGRGNLKEIKLNSGSSLSGNSSPNNDENDPNKNMKGKETTKEDPSGKFIGIFLAAISGLFFTLCSVTVKLLSRIDPSEVLVFRAVIQLILTVPFVLCTGNSFLGPKGLRILVYLQ</sequence>
<feature type="compositionally biased region" description="Basic and acidic residues" evidence="1">
    <location>
        <begin position="67"/>
        <end position="81"/>
    </location>
</feature>
<evidence type="ECO:0000313" key="3">
    <source>
        <dbReference type="EMBL" id="QQP53029.1"/>
    </source>
</evidence>
<keyword evidence="2" id="KW-0472">Membrane</keyword>
<evidence type="ECO:0000256" key="2">
    <source>
        <dbReference type="SAM" id="Phobius"/>
    </source>
</evidence>
<keyword evidence="2" id="KW-0812">Transmembrane</keyword>